<feature type="domain" description="Fucosyltransferase C-terminal" evidence="13">
    <location>
        <begin position="107"/>
        <end position="282"/>
    </location>
</feature>
<dbReference type="UniPathway" id="UPA00378"/>
<comment type="subcellular location">
    <subcellularLocation>
        <location evidence="1">Golgi apparatus membrane</location>
        <topology evidence="1">Single-pass type II membrane protein</topology>
    </subcellularLocation>
    <subcellularLocation>
        <location evidence="12">Golgi apparatus</location>
        <location evidence="12">Golgi stack membrane</location>
        <topology evidence="12">Single-pass type II membrane protein</topology>
    </subcellularLocation>
</comment>
<dbReference type="Proteomes" id="UP000014760">
    <property type="component" value="Unassembled WGS sequence"/>
</dbReference>
<dbReference type="HOGENOM" id="CLU_032075_3_0_1"/>
<evidence type="ECO:0000313" key="16">
    <source>
        <dbReference type="Proteomes" id="UP000014760"/>
    </source>
</evidence>
<dbReference type="GO" id="GO:0032580">
    <property type="term" value="C:Golgi cisterna membrane"/>
    <property type="evidence" value="ECO:0007669"/>
    <property type="project" value="UniProtKB-SubCell"/>
</dbReference>
<keyword evidence="5 12" id="KW-0808">Transferase</keyword>
<evidence type="ECO:0000256" key="9">
    <source>
        <dbReference type="ARBA" id="ARBA00023034"/>
    </source>
</evidence>
<dbReference type="AlphaFoldDB" id="R7UL00"/>
<keyword evidence="7" id="KW-0735">Signal-anchor</keyword>
<evidence type="ECO:0000256" key="2">
    <source>
        <dbReference type="ARBA" id="ARBA00004922"/>
    </source>
</evidence>
<name>R7UL00_CAPTE</name>
<dbReference type="OMA" id="SESHTRY"/>
<dbReference type="Gene3D" id="3.40.50.11660">
    <property type="entry name" value="Glycosyl transferase family 10, C-terminal domain"/>
    <property type="match status" value="1"/>
</dbReference>
<dbReference type="SUPFAM" id="SSF53756">
    <property type="entry name" value="UDP-Glycosyltransferase/glycogen phosphorylase"/>
    <property type="match status" value="1"/>
</dbReference>
<keyword evidence="16" id="KW-1185">Reference proteome</keyword>
<dbReference type="EC" id="2.4.1.-" evidence="12"/>
<reference evidence="16" key="1">
    <citation type="submission" date="2012-12" db="EMBL/GenBank/DDBJ databases">
        <authorList>
            <person name="Hellsten U."/>
            <person name="Grimwood J."/>
            <person name="Chapman J.A."/>
            <person name="Shapiro H."/>
            <person name="Aerts A."/>
            <person name="Otillar R.P."/>
            <person name="Terry A.Y."/>
            <person name="Boore J.L."/>
            <person name="Simakov O."/>
            <person name="Marletaz F."/>
            <person name="Cho S.-J."/>
            <person name="Edsinger-Gonzales E."/>
            <person name="Havlak P."/>
            <person name="Kuo D.-H."/>
            <person name="Larsson T."/>
            <person name="Lv J."/>
            <person name="Arendt D."/>
            <person name="Savage R."/>
            <person name="Osoegawa K."/>
            <person name="de Jong P."/>
            <person name="Lindberg D.R."/>
            <person name="Seaver E.C."/>
            <person name="Weisblat D.A."/>
            <person name="Putnam N.H."/>
            <person name="Grigoriev I.V."/>
            <person name="Rokhsar D.S."/>
        </authorList>
    </citation>
    <scope>NUCLEOTIDE SEQUENCE</scope>
    <source>
        <strain evidence="16">I ESC-2004</strain>
    </source>
</reference>
<dbReference type="EMBL" id="AMQN01024254">
    <property type="status" value="NOT_ANNOTATED_CDS"/>
    <property type="molecule type" value="Genomic_DNA"/>
</dbReference>
<keyword evidence="9 12" id="KW-0333">Golgi apparatus</keyword>
<dbReference type="InterPro" id="IPR055270">
    <property type="entry name" value="Glyco_tran_10_C"/>
</dbReference>
<keyword evidence="4 12" id="KW-0328">Glycosyltransferase</keyword>
<keyword evidence="10" id="KW-0472">Membrane</keyword>
<evidence type="ECO:0000256" key="4">
    <source>
        <dbReference type="ARBA" id="ARBA00022676"/>
    </source>
</evidence>
<dbReference type="PANTHER" id="PTHR48438">
    <property type="entry name" value="ALPHA-(1,3)-FUCOSYLTRANSFERASE C-RELATED"/>
    <property type="match status" value="1"/>
</dbReference>
<dbReference type="GO" id="GO:0000139">
    <property type="term" value="C:Golgi membrane"/>
    <property type="evidence" value="ECO:0007669"/>
    <property type="project" value="UniProtKB-SubCell"/>
</dbReference>
<reference evidence="15" key="3">
    <citation type="submission" date="2015-06" db="UniProtKB">
        <authorList>
            <consortium name="EnsemblMetazoa"/>
        </authorList>
    </citation>
    <scope>IDENTIFICATION</scope>
</reference>
<dbReference type="InterPro" id="IPR001503">
    <property type="entry name" value="Glyco_trans_10"/>
</dbReference>
<comment type="similarity">
    <text evidence="3 12">Belongs to the glycosyltransferase 10 family.</text>
</comment>
<evidence type="ECO:0000256" key="1">
    <source>
        <dbReference type="ARBA" id="ARBA00004323"/>
    </source>
</evidence>
<keyword evidence="11" id="KW-0325">Glycoprotein</keyword>
<dbReference type="EnsemblMetazoa" id="CapteT129035">
    <property type="protein sequence ID" value="CapteP129035"/>
    <property type="gene ID" value="CapteG129035"/>
</dbReference>
<dbReference type="GO" id="GO:0008417">
    <property type="term" value="F:fucosyltransferase activity"/>
    <property type="evidence" value="ECO:0007669"/>
    <property type="project" value="InterPro"/>
</dbReference>
<sequence>MKCEWRFSSGDSYLTSGDAVIFRPFAIHHGYLPPKYHPPNQKWIFQEHEAPSRTWNKHRTEMSFWSSFNVSISFVHEADIVHSENAFQCSFDPEFKPSLRPDFVYIRNKTGTILWVVSNCHFTSGREDYVNEMKKFINIDIYGSCGKGRICGGYSAYHGHNCTKQFINRYKFYLAFENSFCNNYYTEKLTKTIGVDTIPVVMGLVNYSSLLMPGTFIDVRDFSSVNALTDHLNYLDQNYTAYNEIIERKRSAKCVKSYTRPYFCELCHHLHINKYRRQTIADPRVWWGTDRQCRSKDAFFKGIR</sequence>
<keyword evidence="8" id="KW-1133">Transmembrane helix</keyword>
<evidence type="ECO:0000256" key="12">
    <source>
        <dbReference type="RuleBase" id="RU003832"/>
    </source>
</evidence>
<dbReference type="InterPro" id="IPR038577">
    <property type="entry name" value="GT10-like_C_sf"/>
</dbReference>
<proteinExistence type="inferred from homology"/>
<dbReference type="OrthoDB" id="427096at2759"/>
<gene>
    <name evidence="14" type="ORF">CAPTEDRAFT_129035</name>
</gene>
<accession>R7UL00</accession>
<evidence type="ECO:0000256" key="3">
    <source>
        <dbReference type="ARBA" id="ARBA00008919"/>
    </source>
</evidence>
<organism evidence="14">
    <name type="scientific">Capitella teleta</name>
    <name type="common">Polychaete worm</name>
    <dbReference type="NCBI Taxonomy" id="283909"/>
    <lineage>
        <taxon>Eukaryota</taxon>
        <taxon>Metazoa</taxon>
        <taxon>Spiralia</taxon>
        <taxon>Lophotrochozoa</taxon>
        <taxon>Annelida</taxon>
        <taxon>Polychaeta</taxon>
        <taxon>Sedentaria</taxon>
        <taxon>Scolecida</taxon>
        <taxon>Capitellidae</taxon>
        <taxon>Capitella</taxon>
    </lineage>
</organism>
<evidence type="ECO:0000256" key="7">
    <source>
        <dbReference type="ARBA" id="ARBA00022968"/>
    </source>
</evidence>
<evidence type="ECO:0000256" key="10">
    <source>
        <dbReference type="ARBA" id="ARBA00023136"/>
    </source>
</evidence>
<evidence type="ECO:0000256" key="11">
    <source>
        <dbReference type="ARBA" id="ARBA00023180"/>
    </source>
</evidence>
<reference evidence="14 16" key="2">
    <citation type="journal article" date="2013" name="Nature">
        <title>Insights into bilaterian evolution from three spiralian genomes.</title>
        <authorList>
            <person name="Simakov O."/>
            <person name="Marletaz F."/>
            <person name="Cho S.J."/>
            <person name="Edsinger-Gonzales E."/>
            <person name="Havlak P."/>
            <person name="Hellsten U."/>
            <person name="Kuo D.H."/>
            <person name="Larsson T."/>
            <person name="Lv J."/>
            <person name="Arendt D."/>
            <person name="Savage R."/>
            <person name="Osoegawa K."/>
            <person name="de Jong P."/>
            <person name="Grimwood J."/>
            <person name="Chapman J.A."/>
            <person name="Shapiro H."/>
            <person name="Aerts A."/>
            <person name="Otillar R.P."/>
            <person name="Terry A.Y."/>
            <person name="Boore J.L."/>
            <person name="Grigoriev I.V."/>
            <person name="Lindberg D.R."/>
            <person name="Seaver E.C."/>
            <person name="Weisblat D.A."/>
            <person name="Putnam N.H."/>
            <person name="Rokhsar D.S."/>
        </authorList>
    </citation>
    <scope>NUCLEOTIDE SEQUENCE</scope>
    <source>
        <strain evidence="14 16">I ESC-2004</strain>
    </source>
</reference>
<evidence type="ECO:0000256" key="6">
    <source>
        <dbReference type="ARBA" id="ARBA00022692"/>
    </source>
</evidence>
<evidence type="ECO:0000313" key="14">
    <source>
        <dbReference type="EMBL" id="ELU03917.1"/>
    </source>
</evidence>
<evidence type="ECO:0000313" key="15">
    <source>
        <dbReference type="EnsemblMetazoa" id="CapteP129035"/>
    </source>
</evidence>
<evidence type="ECO:0000259" key="13">
    <source>
        <dbReference type="Pfam" id="PF00852"/>
    </source>
</evidence>
<evidence type="ECO:0000256" key="5">
    <source>
        <dbReference type="ARBA" id="ARBA00022679"/>
    </source>
</evidence>
<protein>
    <recommendedName>
        <fullName evidence="12">Fucosyltransferase</fullName>
        <ecNumber evidence="12">2.4.1.-</ecNumber>
    </recommendedName>
</protein>
<dbReference type="PANTHER" id="PTHR48438:SF1">
    <property type="entry name" value="ALPHA-(1,3)-FUCOSYLTRANSFERASE C-RELATED"/>
    <property type="match status" value="1"/>
</dbReference>
<dbReference type="FunFam" id="3.40.50.11660:FF:000002">
    <property type="entry name" value="Alpha-(1,3)-fucosyltransferase"/>
    <property type="match status" value="1"/>
</dbReference>
<keyword evidence="6 12" id="KW-0812">Transmembrane</keyword>
<comment type="pathway">
    <text evidence="2">Protein modification; protein glycosylation.</text>
</comment>
<dbReference type="Pfam" id="PF00852">
    <property type="entry name" value="Glyco_transf_10"/>
    <property type="match status" value="1"/>
</dbReference>
<evidence type="ECO:0000256" key="8">
    <source>
        <dbReference type="ARBA" id="ARBA00022989"/>
    </source>
</evidence>
<dbReference type="EMBL" id="KB302746">
    <property type="protein sequence ID" value="ELU03917.1"/>
    <property type="molecule type" value="Genomic_DNA"/>
</dbReference>